<dbReference type="PANTHER" id="PTHR43694">
    <property type="entry name" value="RIBONUCLEASE J"/>
    <property type="match status" value="1"/>
</dbReference>
<dbReference type="InterPro" id="IPR009057">
    <property type="entry name" value="Homeodomain-like_sf"/>
</dbReference>
<dbReference type="InterPro" id="IPR011108">
    <property type="entry name" value="RMMBL"/>
</dbReference>
<dbReference type="Proteomes" id="UP000828251">
    <property type="component" value="Unassembled WGS sequence"/>
</dbReference>
<evidence type="ECO:0000313" key="9">
    <source>
        <dbReference type="EMBL" id="KAH1131372.1"/>
    </source>
</evidence>
<dbReference type="EMBL" id="JAIQCV010000001">
    <property type="protein sequence ID" value="KAH1131372.1"/>
    <property type="molecule type" value="Genomic_DNA"/>
</dbReference>
<dbReference type="Gene3D" id="3.60.15.10">
    <property type="entry name" value="Ribonuclease Z/Hydroxyacylglutathione hydrolase-like"/>
    <property type="match status" value="1"/>
</dbReference>
<dbReference type="InterPro" id="IPR055132">
    <property type="entry name" value="RNase_J_b_CASP"/>
</dbReference>
<dbReference type="InterPro" id="IPR042173">
    <property type="entry name" value="RNase_J_2"/>
</dbReference>
<sequence length="884" mass="98240">MAASTALSLCPYILSRRPTPRKRLFSCSVGSTTPIGTRRTNVPRRSSGRLDGARKSLEDSVQRKMEQFYEGTAGPPLRVLPIGGLGEIGMNCMLVGNYDRYILIDAGVMFPDYDELGVQKILPDTTFIKKWSHKIEAVVITHGHEDHIGALPWVIPALDPHTPIYASSFTMELIKKRLKENGIFVPSRLKVFKMRKRFTAGPFEIEPLRVTHSIPDCCGLVLRCADGTILHTGDWKIDESPLDGNIFDRQFLEDLSKEGVTLMMSDSTNVLSPGRTTSERVVADALLRHISNAKGRIITTQFASNIHRLGSVKAAADLTGRKLVFVGMSLRTYLDAAWKDGKAPIDPSTLVKAEDIDAYAPKDLIIVTTGSQAEPRAALNLASYGSSHSFKLNKEDVILYSAKVIPGNESRVMKMLNRISEIGSTIVMGRNEGLHTSGHGYRGELEEVLKIVKPQHFLPIHGELVFLKEHELLGKSTGVRHTTVIKNGEMLGVSHLRNRKVLSNGFSSLGKENLQLMYSDGDKAFGTSTELCIDERLRIASDGIIVVSMEILRPQKIDGIIENSLKGKIRITTRCLWLDKGKLLDALHKAAHAALSSCPVNCPLAHMERTVSEVLRKMVRKYSGKRPEVIAIALENPAGVLSDELNEKLSGNSNVGFGIPAVRKVMDGHPKRREPNKIKAENDGNLHIENTSEQNLIVGNDVEMFLPEEVTTSSSPDHAERHTRSTEDSDEFWKPFIKSSSPIDNLENDNNGFIPIEEHKLELKSDDAASSGDVSELPSSQLKSSKPAKRNKWTSEEVKKLIKMRGELHSRFHVVKGRMALWEEISASLLADGISRSPLQCKSRWAYLVQKCEEIRSEKKGHEDWPYFEEMNKILSDDFEAAAT</sequence>
<dbReference type="Gene3D" id="3.40.50.10710">
    <property type="entry name" value="Metallo-hydrolase/oxidoreductase"/>
    <property type="match status" value="1"/>
</dbReference>
<feature type="region of interest" description="Disordered" evidence="7">
    <location>
        <begin position="35"/>
        <end position="56"/>
    </location>
</feature>
<gene>
    <name evidence="9" type="ORF">J1N35_002750</name>
</gene>
<evidence type="ECO:0000256" key="3">
    <source>
        <dbReference type="ARBA" id="ARBA00022801"/>
    </source>
</evidence>
<dbReference type="InterPro" id="IPR001005">
    <property type="entry name" value="SANT/Myb"/>
</dbReference>
<evidence type="ECO:0000256" key="2">
    <source>
        <dbReference type="ARBA" id="ARBA00022723"/>
    </source>
</evidence>
<dbReference type="SUPFAM" id="SSF46689">
    <property type="entry name" value="Homeodomain-like"/>
    <property type="match status" value="1"/>
</dbReference>
<evidence type="ECO:0000256" key="4">
    <source>
        <dbReference type="ARBA" id="ARBA00022833"/>
    </source>
</evidence>
<dbReference type="InterPro" id="IPR044822">
    <property type="entry name" value="Myb_DNA-bind_4"/>
</dbReference>
<evidence type="ECO:0000313" key="10">
    <source>
        <dbReference type="Proteomes" id="UP000828251"/>
    </source>
</evidence>
<feature type="compositionally biased region" description="Basic and acidic residues" evidence="7">
    <location>
        <begin position="717"/>
        <end position="733"/>
    </location>
</feature>
<proteinExistence type="predicted"/>
<dbReference type="SMART" id="SM00717">
    <property type="entry name" value="SANT"/>
    <property type="match status" value="1"/>
</dbReference>
<feature type="region of interest" description="Disordered" evidence="7">
    <location>
        <begin position="764"/>
        <end position="791"/>
    </location>
</feature>
<dbReference type="Gene3D" id="1.10.10.60">
    <property type="entry name" value="Homeodomain-like"/>
    <property type="match status" value="1"/>
</dbReference>
<keyword evidence="2" id="KW-0479">Metal-binding</keyword>
<name>A0A9D4AN26_9ROSI</name>
<dbReference type="Pfam" id="PF07521">
    <property type="entry name" value="RMMBL"/>
    <property type="match status" value="1"/>
</dbReference>
<dbReference type="InterPro" id="IPR001279">
    <property type="entry name" value="Metallo-B-lactamas"/>
</dbReference>
<dbReference type="CDD" id="cd12203">
    <property type="entry name" value="GT1"/>
    <property type="match status" value="1"/>
</dbReference>
<keyword evidence="1" id="KW-0540">Nuclease</keyword>
<keyword evidence="4" id="KW-0862">Zinc</keyword>
<feature type="region of interest" description="Disordered" evidence="7">
    <location>
        <begin position="668"/>
        <end position="694"/>
    </location>
</feature>
<feature type="region of interest" description="Disordered" evidence="7">
    <location>
        <begin position="710"/>
        <end position="733"/>
    </location>
</feature>
<dbReference type="Pfam" id="PF12706">
    <property type="entry name" value="Lactamase_B_2"/>
    <property type="match status" value="1"/>
</dbReference>
<dbReference type="InterPro" id="IPR036866">
    <property type="entry name" value="RibonucZ/Hydroxyglut_hydro"/>
</dbReference>
<dbReference type="SUPFAM" id="SSF56281">
    <property type="entry name" value="Metallo-hydrolase/oxidoreductase"/>
    <property type="match status" value="1"/>
</dbReference>
<dbReference type="Pfam" id="PF13837">
    <property type="entry name" value="Myb_DNA-bind_4"/>
    <property type="match status" value="1"/>
</dbReference>
<feature type="compositionally biased region" description="Basic and acidic residues" evidence="7">
    <location>
        <begin position="668"/>
        <end position="686"/>
    </location>
</feature>
<reference evidence="9 10" key="1">
    <citation type="journal article" date="2021" name="Plant Biotechnol. J.">
        <title>Multi-omics assisted identification of the key and species-specific regulatory components of drought-tolerant mechanisms in Gossypium stocksii.</title>
        <authorList>
            <person name="Yu D."/>
            <person name="Ke L."/>
            <person name="Zhang D."/>
            <person name="Wu Y."/>
            <person name="Sun Y."/>
            <person name="Mei J."/>
            <person name="Sun J."/>
            <person name="Sun Y."/>
        </authorList>
    </citation>
    <scope>NUCLEOTIDE SEQUENCE [LARGE SCALE GENOMIC DNA]</scope>
    <source>
        <strain evidence="10">cv. E1</strain>
        <tissue evidence="9">Leaf</tissue>
    </source>
</reference>
<comment type="caution">
    <text evidence="9">The sequence shown here is derived from an EMBL/GenBank/DDBJ whole genome shotgun (WGS) entry which is preliminary data.</text>
</comment>
<evidence type="ECO:0000259" key="8">
    <source>
        <dbReference type="PROSITE" id="PS50090"/>
    </source>
</evidence>
<evidence type="ECO:0000256" key="5">
    <source>
        <dbReference type="ARBA" id="ARBA00022839"/>
    </source>
</evidence>
<dbReference type="CDD" id="cd07714">
    <property type="entry name" value="RNaseJ_MBL-fold"/>
    <property type="match status" value="1"/>
</dbReference>
<protein>
    <recommendedName>
        <fullName evidence="8">Myb-like domain-containing protein</fullName>
    </recommendedName>
</protein>
<dbReference type="GO" id="GO:0046872">
    <property type="term" value="F:metal ion binding"/>
    <property type="evidence" value="ECO:0007669"/>
    <property type="project" value="UniProtKB-KW"/>
</dbReference>
<evidence type="ECO:0000256" key="6">
    <source>
        <dbReference type="ARBA" id="ARBA00022884"/>
    </source>
</evidence>
<keyword evidence="6" id="KW-0694">RNA-binding</keyword>
<dbReference type="GO" id="GO:0003723">
    <property type="term" value="F:RNA binding"/>
    <property type="evidence" value="ECO:0007669"/>
    <property type="project" value="UniProtKB-KW"/>
</dbReference>
<feature type="compositionally biased region" description="Polar residues" evidence="7">
    <location>
        <begin position="35"/>
        <end position="44"/>
    </location>
</feature>
<keyword evidence="5" id="KW-0269">Exonuclease</keyword>
<feature type="domain" description="Myb-like" evidence="8">
    <location>
        <begin position="785"/>
        <end position="849"/>
    </location>
</feature>
<organism evidence="9 10">
    <name type="scientific">Gossypium stocksii</name>
    <dbReference type="NCBI Taxonomy" id="47602"/>
    <lineage>
        <taxon>Eukaryota</taxon>
        <taxon>Viridiplantae</taxon>
        <taxon>Streptophyta</taxon>
        <taxon>Embryophyta</taxon>
        <taxon>Tracheophyta</taxon>
        <taxon>Spermatophyta</taxon>
        <taxon>Magnoliopsida</taxon>
        <taxon>eudicotyledons</taxon>
        <taxon>Gunneridae</taxon>
        <taxon>Pentapetalae</taxon>
        <taxon>rosids</taxon>
        <taxon>malvids</taxon>
        <taxon>Malvales</taxon>
        <taxon>Malvaceae</taxon>
        <taxon>Malvoideae</taxon>
        <taxon>Gossypium</taxon>
    </lineage>
</organism>
<dbReference type="AlphaFoldDB" id="A0A9D4AN26"/>
<keyword evidence="3" id="KW-0378">Hydrolase</keyword>
<dbReference type="PROSITE" id="PS50090">
    <property type="entry name" value="MYB_LIKE"/>
    <property type="match status" value="1"/>
</dbReference>
<keyword evidence="10" id="KW-1185">Reference proteome</keyword>
<dbReference type="SMART" id="SM00849">
    <property type="entry name" value="Lactamase_B"/>
    <property type="match status" value="1"/>
</dbReference>
<dbReference type="GO" id="GO:0004527">
    <property type="term" value="F:exonuclease activity"/>
    <property type="evidence" value="ECO:0007669"/>
    <property type="project" value="UniProtKB-KW"/>
</dbReference>
<accession>A0A9D4AN26</accession>
<evidence type="ECO:0000256" key="1">
    <source>
        <dbReference type="ARBA" id="ARBA00022722"/>
    </source>
</evidence>
<evidence type="ECO:0000256" key="7">
    <source>
        <dbReference type="SAM" id="MobiDB-lite"/>
    </source>
</evidence>
<dbReference type="OrthoDB" id="17458at2759"/>
<dbReference type="Pfam" id="PF22505">
    <property type="entry name" value="RNase_J_b_CASP"/>
    <property type="match status" value="1"/>
</dbReference>
<dbReference type="PANTHER" id="PTHR43694:SF1">
    <property type="entry name" value="RIBONUCLEASE J"/>
    <property type="match status" value="1"/>
</dbReference>